<proteinExistence type="predicted"/>
<keyword evidence="2" id="KW-1185">Reference proteome</keyword>
<dbReference type="AlphaFoldDB" id="A0A811RCI3"/>
<accession>A0A811RCI3</accession>
<evidence type="ECO:0000313" key="2">
    <source>
        <dbReference type="Proteomes" id="UP000604825"/>
    </source>
</evidence>
<comment type="caution">
    <text evidence="1">The sequence shown here is derived from an EMBL/GenBank/DDBJ whole genome shotgun (WGS) entry which is preliminary data.</text>
</comment>
<dbReference type="Proteomes" id="UP000604825">
    <property type="component" value="Unassembled WGS sequence"/>
</dbReference>
<organism evidence="1 2">
    <name type="scientific">Miscanthus lutarioriparius</name>
    <dbReference type="NCBI Taxonomy" id="422564"/>
    <lineage>
        <taxon>Eukaryota</taxon>
        <taxon>Viridiplantae</taxon>
        <taxon>Streptophyta</taxon>
        <taxon>Embryophyta</taxon>
        <taxon>Tracheophyta</taxon>
        <taxon>Spermatophyta</taxon>
        <taxon>Magnoliopsida</taxon>
        <taxon>Liliopsida</taxon>
        <taxon>Poales</taxon>
        <taxon>Poaceae</taxon>
        <taxon>PACMAD clade</taxon>
        <taxon>Panicoideae</taxon>
        <taxon>Andropogonodae</taxon>
        <taxon>Andropogoneae</taxon>
        <taxon>Saccharinae</taxon>
        <taxon>Miscanthus</taxon>
    </lineage>
</organism>
<sequence length="185" mass="19540">MDLLFRWLLGSGYPLSPSLLVMAMARWPTAACSRRPTADLVRPSPDPVALWLDLTSPKTEGPLMEASSGAAHERGWRSAGKLVLGMLQCRQCLMRLREVHQRGLDGGDGGVGSCTGMGPVVPTAHGGGPAVLLSAFAWRHRAGFEPPLAGPNRAAKASCQVRGEALHLRLVILVPGASSSIGFVQ</sequence>
<reference evidence="1" key="1">
    <citation type="submission" date="2020-10" db="EMBL/GenBank/DDBJ databases">
        <authorList>
            <person name="Han B."/>
            <person name="Lu T."/>
            <person name="Zhao Q."/>
            <person name="Huang X."/>
            <person name="Zhao Y."/>
        </authorList>
    </citation>
    <scope>NUCLEOTIDE SEQUENCE</scope>
</reference>
<name>A0A811RCI3_9POAL</name>
<evidence type="ECO:0000313" key="1">
    <source>
        <dbReference type="EMBL" id="CAD6267697.1"/>
    </source>
</evidence>
<gene>
    <name evidence="1" type="ORF">NCGR_LOCUS51002</name>
</gene>
<dbReference type="EMBL" id="CAJGYO010000014">
    <property type="protein sequence ID" value="CAD6267697.1"/>
    <property type="molecule type" value="Genomic_DNA"/>
</dbReference>
<protein>
    <submittedName>
        <fullName evidence="1">Uncharacterized protein</fullName>
    </submittedName>
</protein>